<dbReference type="Pfam" id="PF00072">
    <property type="entry name" value="Response_reg"/>
    <property type="match status" value="1"/>
</dbReference>
<feature type="domain" description="PAS" evidence="13">
    <location>
        <begin position="54"/>
        <end position="107"/>
    </location>
</feature>
<dbReference type="PROSITE" id="PS00108">
    <property type="entry name" value="PROTEIN_KINASE_ST"/>
    <property type="match status" value="1"/>
</dbReference>
<dbReference type="InterPro" id="IPR000961">
    <property type="entry name" value="AGC-kinase_C"/>
</dbReference>
<feature type="region of interest" description="Disordered" evidence="10">
    <location>
        <begin position="719"/>
        <end position="758"/>
    </location>
</feature>
<feature type="compositionally biased region" description="Low complexity" evidence="10">
    <location>
        <begin position="1449"/>
        <end position="1464"/>
    </location>
</feature>
<feature type="compositionally biased region" description="Polar residues" evidence="10">
    <location>
        <begin position="1943"/>
        <end position="1954"/>
    </location>
</feature>
<feature type="compositionally biased region" description="Basic and acidic residues" evidence="10">
    <location>
        <begin position="992"/>
        <end position="1008"/>
    </location>
</feature>
<feature type="region of interest" description="Disordered" evidence="10">
    <location>
        <begin position="333"/>
        <end position="371"/>
    </location>
</feature>
<feature type="domain" description="Protein kinase" evidence="11">
    <location>
        <begin position="768"/>
        <end position="1195"/>
    </location>
</feature>
<organism evidence="15 16">
    <name type="scientific">Neodothiora populina</name>
    <dbReference type="NCBI Taxonomy" id="2781224"/>
    <lineage>
        <taxon>Eukaryota</taxon>
        <taxon>Fungi</taxon>
        <taxon>Dikarya</taxon>
        <taxon>Ascomycota</taxon>
        <taxon>Pezizomycotina</taxon>
        <taxon>Dothideomycetes</taxon>
        <taxon>Dothideomycetidae</taxon>
        <taxon>Dothideales</taxon>
        <taxon>Dothioraceae</taxon>
        <taxon>Neodothiora</taxon>
    </lineage>
</organism>
<feature type="region of interest" description="Disordered" evidence="10">
    <location>
        <begin position="1327"/>
        <end position="1435"/>
    </location>
</feature>
<comment type="caution">
    <text evidence="15">The sequence shown here is derived from an EMBL/GenBank/DDBJ whole genome shotgun (WGS) entry which is preliminary data.</text>
</comment>
<evidence type="ECO:0000256" key="9">
    <source>
        <dbReference type="PROSITE-ProRule" id="PRU00169"/>
    </source>
</evidence>
<evidence type="ECO:0000259" key="12">
    <source>
        <dbReference type="PROSITE" id="PS50110"/>
    </source>
</evidence>
<dbReference type="SUPFAM" id="SSF55785">
    <property type="entry name" value="PYP-like sensor domain (PAS domain)"/>
    <property type="match status" value="1"/>
</dbReference>
<dbReference type="InterPro" id="IPR050236">
    <property type="entry name" value="Ser_Thr_kinase_AGC"/>
</dbReference>
<keyword evidence="3" id="KW-0808">Transferase</keyword>
<feature type="compositionally biased region" description="Low complexity" evidence="10">
    <location>
        <begin position="559"/>
        <end position="584"/>
    </location>
</feature>
<dbReference type="InterPro" id="IPR011006">
    <property type="entry name" value="CheY-like_superfamily"/>
</dbReference>
<dbReference type="SUPFAM" id="SSF56112">
    <property type="entry name" value="Protein kinase-like (PK-like)"/>
    <property type="match status" value="1"/>
</dbReference>
<feature type="region of interest" description="Disordered" evidence="10">
    <location>
        <begin position="559"/>
        <end position="706"/>
    </location>
</feature>
<dbReference type="PANTHER" id="PTHR24356">
    <property type="entry name" value="SERINE/THREONINE-PROTEIN KINASE"/>
    <property type="match status" value="1"/>
</dbReference>
<evidence type="ECO:0000313" key="16">
    <source>
        <dbReference type="Proteomes" id="UP001562354"/>
    </source>
</evidence>
<feature type="compositionally biased region" description="Low complexity" evidence="10">
    <location>
        <begin position="621"/>
        <end position="639"/>
    </location>
</feature>
<dbReference type="Pfam" id="PF00069">
    <property type="entry name" value="Pkinase"/>
    <property type="match status" value="2"/>
</dbReference>
<dbReference type="InterPro" id="IPR011009">
    <property type="entry name" value="Kinase-like_dom_sf"/>
</dbReference>
<feature type="compositionally biased region" description="Polar residues" evidence="10">
    <location>
        <begin position="1465"/>
        <end position="1491"/>
    </location>
</feature>
<evidence type="ECO:0000256" key="1">
    <source>
        <dbReference type="ARBA" id="ARBA00012513"/>
    </source>
</evidence>
<proteinExistence type="predicted"/>
<keyword evidence="4" id="KW-0547">Nucleotide-binding</keyword>
<feature type="compositionally biased region" description="Polar residues" evidence="10">
    <location>
        <begin position="1792"/>
        <end position="1804"/>
    </location>
</feature>
<keyword evidence="16" id="KW-1185">Reference proteome</keyword>
<dbReference type="CDD" id="cd05611">
    <property type="entry name" value="STKc_Rim15_like"/>
    <property type="match status" value="1"/>
</dbReference>
<evidence type="ECO:0000256" key="10">
    <source>
        <dbReference type="SAM" id="MobiDB-lite"/>
    </source>
</evidence>
<feature type="compositionally biased region" description="Low complexity" evidence="10">
    <location>
        <begin position="1707"/>
        <end position="1721"/>
    </location>
</feature>
<dbReference type="PROSITE" id="PS50112">
    <property type="entry name" value="PAS"/>
    <property type="match status" value="1"/>
</dbReference>
<feature type="region of interest" description="Disordered" evidence="10">
    <location>
        <begin position="1449"/>
        <end position="1526"/>
    </location>
</feature>
<evidence type="ECO:0000259" key="11">
    <source>
        <dbReference type="PROSITE" id="PS50011"/>
    </source>
</evidence>
<dbReference type="InterPro" id="IPR008271">
    <property type="entry name" value="Ser/Thr_kinase_AS"/>
</dbReference>
<evidence type="ECO:0000256" key="4">
    <source>
        <dbReference type="ARBA" id="ARBA00022741"/>
    </source>
</evidence>
<dbReference type="Gene3D" id="3.30.450.20">
    <property type="entry name" value="PAS domain"/>
    <property type="match status" value="1"/>
</dbReference>
<reference evidence="15 16" key="1">
    <citation type="submission" date="2024-07" db="EMBL/GenBank/DDBJ databases">
        <title>Draft sequence of the Neodothiora populina.</title>
        <authorList>
            <person name="Drown D.D."/>
            <person name="Schuette U.S."/>
            <person name="Buechlein A.B."/>
            <person name="Rusch D.R."/>
            <person name="Winton L.W."/>
            <person name="Adams G.A."/>
        </authorList>
    </citation>
    <scope>NUCLEOTIDE SEQUENCE [LARGE SCALE GENOMIC DNA]</scope>
    <source>
        <strain evidence="15 16">CPC 39397</strain>
    </source>
</reference>
<comment type="caution">
    <text evidence="9">Lacks conserved residue(s) required for the propagation of feature annotation.</text>
</comment>
<comment type="catalytic activity">
    <reaction evidence="7">
        <text>L-threonyl-[protein] + ATP = O-phospho-L-threonyl-[protein] + ADP + H(+)</text>
        <dbReference type="Rhea" id="RHEA:46608"/>
        <dbReference type="Rhea" id="RHEA-COMP:11060"/>
        <dbReference type="Rhea" id="RHEA-COMP:11605"/>
        <dbReference type="ChEBI" id="CHEBI:15378"/>
        <dbReference type="ChEBI" id="CHEBI:30013"/>
        <dbReference type="ChEBI" id="CHEBI:30616"/>
        <dbReference type="ChEBI" id="CHEBI:61977"/>
        <dbReference type="ChEBI" id="CHEBI:456216"/>
        <dbReference type="EC" id="2.7.11.1"/>
    </reaction>
</comment>
<evidence type="ECO:0000259" key="14">
    <source>
        <dbReference type="PROSITE" id="PS51285"/>
    </source>
</evidence>
<keyword evidence="6" id="KW-0067">ATP-binding</keyword>
<keyword evidence="5" id="KW-0418">Kinase</keyword>
<dbReference type="InterPro" id="IPR001789">
    <property type="entry name" value="Sig_transdc_resp-reg_receiver"/>
</dbReference>
<dbReference type="InterPro" id="IPR035965">
    <property type="entry name" value="PAS-like_dom_sf"/>
</dbReference>
<dbReference type="Proteomes" id="UP001562354">
    <property type="component" value="Unassembled WGS sequence"/>
</dbReference>
<dbReference type="EC" id="2.7.11.1" evidence="1"/>
<dbReference type="PROSITE" id="PS50110">
    <property type="entry name" value="RESPONSE_REGULATORY"/>
    <property type="match status" value="1"/>
</dbReference>
<feature type="compositionally biased region" description="Low complexity" evidence="10">
    <location>
        <begin position="503"/>
        <end position="512"/>
    </location>
</feature>
<dbReference type="CDD" id="cd17546">
    <property type="entry name" value="REC_hyHK_CKI1_RcsC-like"/>
    <property type="match status" value="1"/>
</dbReference>
<feature type="compositionally biased region" description="Basic and acidic residues" evidence="10">
    <location>
        <begin position="1022"/>
        <end position="1033"/>
    </location>
</feature>
<evidence type="ECO:0000256" key="7">
    <source>
        <dbReference type="ARBA" id="ARBA00047899"/>
    </source>
</evidence>
<evidence type="ECO:0000256" key="3">
    <source>
        <dbReference type="ARBA" id="ARBA00022679"/>
    </source>
</evidence>
<protein>
    <recommendedName>
        <fullName evidence="1">non-specific serine/threonine protein kinase</fullName>
        <ecNumber evidence="1">2.7.11.1</ecNumber>
    </recommendedName>
</protein>
<feature type="compositionally biased region" description="Basic and acidic residues" evidence="10">
    <location>
        <begin position="1824"/>
        <end position="1834"/>
    </location>
</feature>
<feature type="compositionally biased region" description="Low complexity" evidence="10">
    <location>
        <begin position="334"/>
        <end position="355"/>
    </location>
</feature>
<feature type="compositionally biased region" description="Polar residues" evidence="10">
    <location>
        <begin position="1732"/>
        <end position="1746"/>
    </location>
</feature>
<evidence type="ECO:0000256" key="8">
    <source>
        <dbReference type="ARBA" id="ARBA00048679"/>
    </source>
</evidence>
<dbReference type="PANTHER" id="PTHR24356:SF1">
    <property type="entry name" value="SERINE_THREONINE-PROTEIN KINASE GREATWALL"/>
    <property type="match status" value="1"/>
</dbReference>
<name>A0ABR3P5B2_9PEZI</name>
<dbReference type="SMART" id="SM00220">
    <property type="entry name" value="S_TKc"/>
    <property type="match status" value="1"/>
</dbReference>
<dbReference type="Gene3D" id="1.10.510.10">
    <property type="entry name" value="Transferase(Phosphotransferase) domain 1"/>
    <property type="match status" value="2"/>
</dbReference>
<gene>
    <name evidence="15" type="ORF">AAFC00_006246</name>
</gene>
<dbReference type="RefSeq" id="XP_069197379.1">
    <property type="nucleotide sequence ID" value="XM_069346171.1"/>
</dbReference>
<feature type="compositionally biased region" description="Polar residues" evidence="10">
    <location>
        <begin position="666"/>
        <end position="677"/>
    </location>
</feature>
<feature type="compositionally biased region" description="Polar residues" evidence="10">
    <location>
        <begin position="1363"/>
        <end position="1374"/>
    </location>
</feature>
<evidence type="ECO:0000256" key="6">
    <source>
        <dbReference type="ARBA" id="ARBA00022840"/>
    </source>
</evidence>
<dbReference type="SUPFAM" id="SSF52172">
    <property type="entry name" value="CheY-like"/>
    <property type="match status" value="1"/>
</dbReference>
<dbReference type="InterPro" id="IPR000014">
    <property type="entry name" value="PAS"/>
</dbReference>
<evidence type="ECO:0000259" key="13">
    <source>
        <dbReference type="PROSITE" id="PS50112"/>
    </source>
</evidence>
<dbReference type="GeneID" id="95979945"/>
<keyword evidence="2" id="KW-0723">Serine/threonine-protein kinase</keyword>
<evidence type="ECO:0000256" key="5">
    <source>
        <dbReference type="ARBA" id="ARBA00022777"/>
    </source>
</evidence>
<feature type="compositionally biased region" description="Polar residues" evidence="10">
    <location>
        <begin position="1845"/>
        <end position="1877"/>
    </location>
</feature>
<dbReference type="InterPro" id="IPR000719">
    <property type="entry name" value="Prot_kinase_dom"/>
</dbReference>
<feature type="region of interest" description="Disordered" evidence="10">
    <location>
        <begin position="500"/>
        <end position="538"/>
    </location>
</feature>
<dbReference type="SMART" id="SM00448">
    <property type="entry name" value="REC"/>
    <property type="match status" value="1"/>
</dbReference>
<feature type="compositionally biased region" description="Polar residues" evidence="10">
    <location>
        <begin position="1411"/>
        <end position="1431"/>
    </location>
</feature>
<dbReference type="Gene3D" id="3.40.50.2300">
    <property type="match status" value="1"/>
</dbReference>
<feature type="region of interest" description="Disordered" evidence="10">
    <location>
        <begin position="1680"/>
        <end position="1993"/>
    </location>
</feature>
<feature type="compositionally biased region" description="Basic and acidic residues" evidence="10">
    <location>
        <begin position="1960"/>
        <end position="1969"/>
    </location>
</feature>
<feature type="compositionally biased region" description="Basic and acidic residues" evidence="10">
    <location>
        <begin position="524"/>
        <end position="535"/>
    </location>
</feature>
<dbReference type="EMBL" id="JBFMKM010000014">
    <property type="protein sequence ID" value="KAL1297697.1"/>
    <property type="molecule type" value="Genomic_DNA"/>
</dbReference>
<comment type="catalytic activity">
    <reaction evidence="8">
        <text>L-seryl-[protein] + ATP = O-phospho-L-seryl-[protein] + ADP + H(+)</text>
        <dbReference type="Rhea" id="RHEA:17989"/>
        <dbReference type="Rhea" id="RHEA-COMP:9863"/>
        <dbReference type="Rhea" id="RHEA-COMP:11604"/>
        <dbReference type="ChEBI" id="CHEBI:15378"/>
        <dbReference type="ChEBI" id="CHEBI:29999"/>
        <dbReference type="ChEBI" id="CHEBI:30616"/>
        <dbReference type="ChEBI" id="CHEBI:83421"/>
        <dbReference type="ChEBI" id="CHEBI:456216"/>
        <dbReference type="EC" id="2.7.11.1"/>
    </reaction>
</comment>
<sequence length="1993" mass="218781">MTSHPQSDKVDMTEDVSPNTLVPPAVTALKEQAFGPGIARGIMERSISEDIREERDDLKRAAEQSLNAIMDMNLDGTIRWISPSWIELTGVDPLTITGKHMSDIIYDNTTIFADSIEAMRKDDSKSRIIRFAVKCLTHIHASRRTSQNVEGDSQERDEETILDEEVEEPLPVEHLVNLEAQGIMVYDRTTGQESHTMWMIKPAIRREITIDLPDVLIEGLGIGAHVLAQYLTTLAEMGSDDPAQHPPPPPALCRICERNITPWWFEKHTELCLQEHRAEMEVQMVQESLTEHRSSIVRVLDALEMQARPSRPVSNDSASPPPALQAEYKGQLIGPMSLPSSGPSSGRASPAAASRARSRDSSGSGLGHQRARSFAVRRPLARIVELVLDLCDTALEISTPAIKDVSGLPNAEIRTQSPQSESRISQVMQWQSPSAGTLENESGLSLLCDDTATLSKAKVEAVFRHRRVLEYAERLRIEFHILVQECIDEALAKASRIAAGEISDSSESSSSTDRQEEDFDQALDVERPSRARDNAPDDFVIGSYSSAIGTAPMPFVLPDAPSSSSLSDSWRRAPSAAGSSRSNSPHGARTPRSYGTSSVLSSLLHHKRSSILPPESDTGADSDSSVRSSLASTTLRTDSPGPDSLGLHRVASSRERKRRSLALPSLQGNSRQPSPTRSIIVPSSPLRMAKRMPSGGDSIPSPLTSPLLSHSDFSSPVIRAQHHSHHHSHRRKSSAQLSESFRAPPSPRLSAVSSNPQPRAVQTSIKDFEIIKPISKGAFGSVYLAKKKVTGDYYAIKVLKKSDMVAKNQVTNVKAERAIMMWQGESDFVAKLYWTFSSKDYLYLVMEYLNGGDLASLIKTLGGLSEEWAKKYVAEVVMGVQHLHERQIVHRDLKPDNLLIDPKGHLKLTDFGLSRMGLIGRQKRLQNGKTAEAPDLLKMSLSTRTNRAPSMESSRSTSFDCNVNASPVVTPAFTPALTGEMGQPSYFSLTRETSREANRRTSGHRSDSENSDALQNMFRRFSLAEEPYRRTPIEEEQSEGESPEPIMLQPTLSNTITGSLSSTPPILSGMPPPHMALFDPQDSSRRFVGTPDYLAPETIKGIGQDEMSDWWSLGCIMFECLYGYPPYHADTPEEVFQNILARNIDWPDPEEWPVSDEAMELMNKLMNSDPKQRLGANIEDEYPTGGDEIRAHPWFADVDWDHLMEDDASFIPAPANPEDTEYFDSRGATLQNFQAEFEDQASSPAGTPGAEYHERPHDALSRVRTQVNSLKRGLMPLHIPPHVRDGRSRRLSEPMAADDFGNFQFKNLPVLEKANKDVIQKLRAEAMQAQSKNSHQVPGSPPVVSPAPSLESSPIMPGPLKRTLSSNKGNNRPASPSLLSQSNSSPSRGSQPSSPLLVSFSAGHHERRKTSGSGSNSALANQINSPGQGSNMLDAPRLPAAFKSLSAASSPIKIPKPPNSSGSIAGSQEKLSYPTRHSSASSRQRSLTIGSQDEDSVPEMVPHHKRRSMAFDVSPSSSDNEEQRTRRTEALLRVQRRRQSSRRLSQVTLAEGPVFRPLDVLICEDHPVSRLVMERLLEKLRCRTISVTNGSEATRYAMSEVKFDIIMMEFRLPQINGADVAKMIRDTKNANSHTPIVCITGYLKELQGTHHFDALVEKPPTTAKLTEVMSRLCQWRPPPPDWTPAQVSMLPRSSLRKESSMPDQSPTTTSSLSGFGTLTTSYRGSSREDSIGSKSSFGETDSQFSSIPVIISREPTNDWNDSDLERNFGGLGISPDDSASQSKVAQIKLPSLTEQVSAPGQLETTPVLAPRKQRSSEAIQAKRRSLEKDRHECAESGDDEDEELGNTQIRAKSPRKTIQSRSSKLGTEMMRTNSRGSIVSGEELLAGTTSEDSEASDATSHDPPSPSPKGYMTTGKSVGISLTPPEVSPKAPGNKVEGIEMNATATTPKLQQTAGFGEGDSDRDPDPTPRPHHVTTPDPDPTPRASGSPTRRD</sequence>
<feature type="compositionally biased region" description="Basic residues" evidence="10">
    <location>
        <begin position="720"/>
        <end position="733"/>
    </location>
</feature>
<evidence type="ECO:0000313" key="15">
    <source>
        <dbReference type="EMBL" id="KAL1297697.1"/>
    </source>
</evidence>
<feature type="domain" description="Response regulatory" evidence="12">
    <location>
        <begin position="1559"/>
        <end position="1673"/>
    </location>
</feature>
<dbReference type="PROSITE" id="PS50011">
    <property type="entry name" value="PROTEIN_KINASE_DOM"/>
    <property type="match status" value="1"/>
</dbReference>
<dbReference type="PROSITE" id="PS51285">
    <property type="entry name" value="AGC_KINASE_CTER"/>
    <property type="match status" value="1"/>
</dbReference>
<feature type="domain" description="AGC-kinase C-terminal" evidence="14">
    <location>
        <begin position="1196"/>
        <end position="1315"/>
    </location>
</feature>
<accession>A0ABR3P5B2</accession>
<feature type="compositionally biased region" description="Low complexity" evidence="10">
    <location>
        <begin position="1375"/>
        <end position="1397"/>
    </location>
</feature>
<feature type="region of interest" description="Disordered" evidence="10">
    <location>
        <begin position="990"/>
        <end position="1046"/>
    </location>
</feature>
<dbReference type="Gene3D" id="3.30.200.20">
    <property type="entry name" value="Phosphorylase Kinase, domain 1"/>
    <property type="match status" value="1"/>
</dbReference>
<feature type="compositionally biased region" description="Acidic residues" evidence="10">
    <location>
        <begin position="1835"/>
        <end position="1844"/>
    </location>
</feature>
<evidence type="ECO:0000256" key="2">
    <source>
        <dbReference type="ARBA" id="ARBA00022527"/>
    </source>
</evidence>